<dbReference type="AlphaFoldDB" id="A0A1R3VE16"/>
<gene>
    <name evidence="2" type="ORF">BQ8794_50223</name>
</gene>
<dbReference type="NCBIfam" id="TIGR01444">
    <property type="entry name" value="fkbM_fam"/>
    <property type="match status" value="1"/>
</dbReference>
<sequence length="304" mass="33433">MGIIHSFRTTARFLNTHPLSRRSRTAAWSRYLRWQIGARLLGQPVIMPFANGARFIAEPGAVGLTGNIYCGLHEFHDMAFLLHFLRSGDVFYDVGANVGSYTLLASAAAGAKTICFEPIPSTFAKLIANVRVNNAEGLVNAQNIGVGNRDETKYFTSNLDTVNRVALDTDSSDAGRLEVKVRTLDSFSATTPPTLIKIDVEGFETEVLDGARQTLSHPELRGMIVELNEGGKTFGHDNADIEAFIRERGFAPYSYDPFTRKLTPYIEARAQDAVADNKLFLRDVNFVSERVSQAAAISVVGFHI</sequence>
<name>A0A1R3VE16_9HYPH</name>
<dbReference type="Gene3D" id="3.40.50.150">
    <property type="entry name" value="Vaccinia Virus protein VP39"/>
    <property type="match status" value="1"/>
</dbReference>
<feature type="domain" description="Methyltransferase FkbM" evidence="1">
    <location>
        <begin position="93"/>
        <end position="250"/>
    </location>
</feature>
<dbReference type="SUPFAM" id="SSF53335">
    <property type="entry name" value="S-adenosyl-L-methionine-dependent methyltransferases"/>
    <property type="match status" value="1"/>
</dbReference>
<dbReference type="PANTHER" id="PTHR34203:SF15">
    <property type="entry name" value="SLL1173 PROTEIN"/>
    <property type="match status" value="1"/>
</dbReference>
<dbReference type="Proteomes" id="UP000188388">
    <property type="component" value="Unassembled WGS sequence"/>
</dbReference>
<evidence type="ECO:0000313" key="2">
    <source>
        <dbReference type="EMBL" id="SIT58121.1"/>
    </source>
</evidence>
<dbReference type="InterPro" id="IPR052514">
    <property type="entry name" value="SAM-dependent_MTase"/>
</dbReference>
<dbReference type="InterPro" id="IPR029063">
    <property type="entry name" value="SAM-dependent_MTases_sf"/>
</dbReference>
<reference evidence="3" key="1">
    <citation type="submission" date="2017-01" db="EMBL/GenBank/DDBJ databases">
        <authorList>
            <person name="Brunel B."/>
        </authorList>
    </citation>
    <scope>NUCLEOTIDE SEQUENCE [LARGE SCALE GENOMIC DNA]</scope>
</reference>
<dbReference type="GO" id="GO:0008168">
    <property type="term" value="F:methyltransferase activity"/>
    <property type="evidence" value="ECO:0007669"/>
    <property type="project" value="UniProtKB-KW"/>
</dbReference>
<evidence type="ECO:0000313" key="3">
    <source>
        <dbReference type="Proteomes" id="UP000188388"/>
    </source>
</evidence>
<protein>
    <submittedName>
        <fullName evidence="2">FkbM family methyltransferase</fullName>
    </submittedName>
</protein>
<proteinExistence type="predicted"/>
<dbReference type="EMBL" id="FTPD01000045">
    <property type="protein sequence ID" value="SIT58121.1"/>
    <property type="molecule type" value="Genomic_DNA"/>
</dbReference>
<dbReference type="Pfam" id="PF05050">
    <property type="entry name" value="Methyltransf_21"/>
    <property type="match status" value="1"/>
</dbReference>
<dbReference type="STRING" id="1631249.BQ8794_50223"/>
<evidence type="ECO:0000259" key="1">
    <source>
        <dbReference type="Pfam" id="PF05050"/>
    </source>
</evidence>
<accession>A0A1R3VE16</accession>
<dbReference type="InterPro" id="IPR006342">
    <property type="entry name" value="FkbM_mtfrase"/>
</dbReference>
<dbReference type="PANTHER" id="PTHR34203">
    <property type="entry name" value="METHYLTRANSFERASE, FKBM FAMILY PROTEIN"/>
    <property type="match status" value="1"/>
</dbReference>
<keyword evidence="3" id="KW-1185">Reference proteome</keyword>
<keyword evidence="2" id="KW-0489">Methyltransferase</keyword>
<keyword evidence="2" id="KW-0808">Transferase</keyword>
<dbReference type="GO" id="GO:0032259">
    <property type="term" value="P:methylation"/>
    <property type="evidence" value="ECO:0007669"/>
    <property type="project" value="UniProtKB-KW"/>
</dbReference>
<organism evidence="2 3">
    <name type="scientific">Mesorhizobium prunaredense</name>
    <dbReference type="NCBI Taxonomy" id="1631249"/>
    <lineage>
        <taxon>Bacteria</taxon>
        <taxon>Pseudomonadati</taxon>
        <taxon>Pseudomonadota</taxon>
        <taxon>Alphaproteobacteria</taxon>
        <taxon>Hyphomicrobiales</taxon>
        <taxon>Phyllobacteriaceae</taxon>
        <taxon>Mesorhizobium</taxon>
    </lineage>
</organism>